<evidence type="ECO:0000313" key="1">
    <source>
        <dbReference type="EMBL" id="OKP12084.1"/>
    </source>
</evidence>
<dbReference type="AlphaFoldDB" id="A0A1Q5UHZ5"/>
<dbReference type="OrthoDB" id="4340327at2759"/>
<dbReference type="STRING" id="1316194.A0A1Q5UHZ5"/>
<dbReference type="EMBL" id="MNBE01000251">
    <property type="protein sequence ID" value="OKP12084.1"/>
    <property type="molecule type" value="Genomic_DNA"/>
</dbReference>
<sequence>MASTGGRRQERLRFLAQEYLAAHPGPDELAPNVSLHNSLRRFLKGATYSKEILDDLIENTVYRLASMHEADYLREQLGLDCPSIFDTNALEIIHNKSSHSQLFSRTWTLLVNREIITKPFRISRFYSKPLRYLTLVLVTFARSWDMIEEWVDVMAAKKKGWYRFIYKVWLGNRVGSDEAIGVMDHAYAAVEAIKKIAH</sequence>
<comment type="caution">
    <text evidence="1">The sequence shown here is derived from an EMBL/GenBank/DDBJ whole genome shotgun (WGS) entry which is preliminary data.</text>
</comment>
<gene>
    <name evidence="1" type="ORF">PENSUB_2442</name>
</gene>
<keyword evidence="2" id="KW-1185">Reference proteome</keyword>
<reference evidence="1 2" key="1">
    <citation type="submission" date="2016-10" db="EMBL/GenBank/DDBJ databases">
        <title>Genome sequence of the ascomycete fungus Penicillium subrubescens.</title>
        <authorList>
            <person name="De Vries R.P."/>
            <person name="Peng M."/>
            <person name="Dilokpimol A."/>
            <person name="Hilden K."/>
            <person name="Makela M.R."/>
            <person name="Grigoriev I."/>
            <person name="Riley R."/>
            <person name="Granchi Z."/>
        </authorList>
    </citation>
    <scope>NUCLEOTIDE SEQUENCE [LARGE SCALE GENOMIC DNA]</scope>
    <source>
        <strain evidence="1 2">CBS 132785</strain>
    </source>
</reference>
<proteinExistence type="predicted"/>
<accession>A0A1Q5UHZ5</accession>
<dbReference type="Proteomes" id="UP000186955">
    <property type="component" value="Unassembled WGS sequence"/>
</dbReference>
<evidence type="ECO:0000313" key="2">
    <source>
        <dbReference type="Proteomes" id="UP000186955"/>
    </source>
</evidence>
<protein>
    <submittedName>
        <fullName evidence="1">Uncharacterized protein</fullName>
    </submittedName>
</protein>
<organism evidence="1 2">
    <name type="scientific">Penicillium subrubescens</name>
    <dbReference type="NCBI Taxonomy" id="1316194"/>
    <lineage>
        <taxon>Eukaryota</taxon>
        <taxon>Fungi</taxon>
        <taxon>Dikarya</taxon>
        <taxon>Ascomycota</taxon>
        <taxon>Pezizomycotina</taxon>
        <taxon>Eurotiomycetes</taxon>
        <taxon>Eurotiomycetidae</taxon>
        <taxon>Eurotiales</taxon>
        <taxon>Aspergillaceae</taxon>
        <taxon>Penicillium</taxon>
    </lineage>
</organism>
<name>A0A1Q5UHZ5_9EURO</name>